<dbReference type="InterPro" id="IPR000847">
    <property type="entry name" value="LysR_HTH_N"/>
</dbReference>
<dbReference type="Proteomes" id="UP000078431">
    <property type="component" value="Unassembled WGS sequence"/>
</dbReference>
<dbReference type="GO" id="GO:0043565">
    <property type="term" value="F:sequence-specific DNA binding"/>
    <property type="evidence" value="ECO:0007669"/>
    <property type="project" value="TreeGrafter"/>
</dbReference>
<evidence type="ECO:0000256" key="2">
    <source>
        <dbReference type="ARBA" id="ARBA00023015"/>
    </source>
</evidence>
<gene>
    <name evidence="6" type="ORF">M993_03743</name>
</gene>
<dbReference type="AlphaFoldDB" id="A0AA91EBQ1"/>
<feature type="domain" description="HTH lysR-type" evidence="5">
    <location>
        <begin position="7"/>
        <end position="62"/>
    </location>
</feature>
<protein>
    <submittedName>
        <fullName evidence="6">Glycine cleavage system transcriptional activator</fullName>
    </submittedName>
</protein>
<dbReference type="Gene3D" id="3.40.190.10">
    <property type="entry name" value="Periplasmic binding protein-like II"/>
    <property type="match status" value="2"/>
</dbReference>
<dbReference type="GO" id="GO:0003700">
    <property type="term" value="F:DNA-binding transcription factor activity"/>
    <property type="evidence" value="ECO:0007669"/>
    <property type="project" value="InterPro"/>
</dbReference>
<sequence length="308" mass="33833">MRSLSRLKWLQAFEAAARHGSFTGAANELGVTPAAIGQSVRSLEEWIGRPLLTRSRFGSERLALIGEAQSALDDITQGLDRLEIGLNKLRGSAARSVVVITASQVLVMNWLMPRLNRFSEHHETIDVRLDVADRLIDLTHGEADIGIRCGPGGWPGVVATWLMDEEMVAVCSPTLVPADGITTLEWFLQQKLIQDDTPHPGANAPTWESVLTQLGEPNSKQGRLHINSTAAVILAAMGGRGITLVRKALVQQDLDLGHLVQLFPEYAWPINWSYYLVCSAASLKRTEVRAFYDWVLEDVGKGYNPFGA</sequence>
<accession>A0AA91EBQ1</accession>
<keyword evidence="4" id="KW-0804">Transcription</keyword>
<dbReference type="SUPFAM" id="SSF46785">
    <property type="entry name" value="Winged helix' DNA-binding domain"/>
    <property type="match status" value="1"/>
</dbReference>
<evidence type="ECO:0000259" key="5">
    <source>
        <dbReference type="PROSITE" id="PS50931"/>
    </source>
</evidence>
<evidence type="ECO:0000256" key="1">
    <source>
        <dbReference type="ARBA" id="ARBA00009437"/>
    </source>
</evidence>
<keyword evidence="7" id="KW-1185">Reference proteome</keyword>
<comment type="similarity">
    <text evidence="1">Belongs to the LysR transcriptional regulatory family.</text>
</comment>
<evidence type="ECO:0000313" key="6">
    <source>
        <dbReference type="EMBL" id="OAT57570.1"/>
    </source>
</evidence>
<dbReference type="SUPFAM" id="SSF53850">
    <property type="entry name" value="Periplasmic binding protein-like II"/>
    <property type="match status" value="1"/>
</dbReference>
<keyword evidence="2" id="KW-0805">Transcription regulation</keyword>
<dbReference type="EMBL" id="LXEX01000055">
    <property type="protein sequence ID" value="OAT57570.1"/>
    <property type="molecule type" value="Genomic_DNA"/>
</dbReference>
<reference evidence="6 7" key="1">
    <citation type="submission" date="2016-04" db="EMBL/GenBank/DDBJ databases">
        <title>ATOL: Assembling a taxonomically balanced genome-scale reconstruction of the evolutionary history of the Enterobacteriaceae.</title>
        <authorList>
            <person name="Plunkett G.III."/>
            <person name="Neeno-Eckwall E.C."/>
            <person name="Glasner J.D."/>
            <person name="Perna N.T."/>
        </authorList>
    </citation>
    <scope>NUCLEOTIDE SEQUENCE [LARGE SCALE GENOMIC DNA]</scope>
    <source>
        <strain evidence="6 7">ATCC 12841</strain>
    </source>
</reference>
<dbReference type="Pfam" id="PF03466">
    <property type="entry name" value="LysR_substrate"/>
    <property type="match status" value="1"/>
</dbReference>
<name>A0AA91EBQ1_9GAMM</name>
<dbReference type="PANTHER" id="PTHR30537">
    <property type="entry name" value="HTH-TYPE TRANSCRIPTIONAL REGULATOR"/>
    <property type="match status" value="1"/>
</dbReference>
<proteinExistence type="inferred from homology"/>
<evidence type="ECO:0000313" key="7">
    <source>
        <dbReference type="Proteomes" id="UP000078431"/>
    </source>
</evidence>
<dbReference type="GO" id="GO:0006351">
    <property type="term" value="P:DNA-templated transcription"/>
    <property type="evidence" value="ECO:0007669"/>
    <property type="project" value="TreeGrafter"/>
</dbReference>
<dbReference type="InterPro" id="IPR036388">
    <property type="entry name" value="WH-like_DNA-bd_sf"/>
</dbReference>
<dbReference type="InterPro" id="IPR036390">
    <property type="entry name" value="WH_DNA-bd_sf"/>
</dbReference>
<dbReference type="PROSITE" id="PS50931">
    <property type="entry name" value="HTH_LYSR"/>
    <property type="match status" value="1"/>
</dbReference>
<dbReference type="PANTHER" id="PTHR30537:SF74">
    <property type="entry name" value="HTH-TYPE TRANSCRIPTIONAL REGULATOR TRPI"/>
    <property type="match status" value="1"/>
</dbReference>
<dbReference type="InterPro" id="IPR005119">
    <property type="entry name" value="LysR_subst-bd"/>
</dbReference>
<dbReference type="Pfam" id="PF00126">
    <property type="entry name" value="HTH_1"/>
    <property type="match status" value="1"/>
</dbReference>
<dbReference type="InterPro" id="IPR058163">
    <property type="entry name" value="LysR-type_TF_proteobact-type"/>
</dbReference>
<keyword evidence="3" id="KW-0238">DNA-binding</keyword>
<dbReference type="Gene3D" id="1.10.10.10">
    <property type="entry name" value="Winged helix-like DNA-binding domain superfamily/Winged helix DNA-binding domain"/>
    <property type="match status" value="1"/>
</dbReference>
<dbReference type="CDD" id="cd08432">
    <property type="entry name" value="PBP2_GcdR_TrpI_HvrB_AmpR_like"/>
    <property type="match status" value="1"/>
</dbReference>
<dbReference type="RefSeq" id="WP_061554460.1">
    <property type="nucleotide sequence ID" value="NZ_LXEX01000055.1"/>
</dbReference>
<comment type="caution">
    <text evidence="6">The sequence shown here is derived from an EMBL/GenBank/DDBJ whole genome shotgun (WGS) entry which is preliminary data.</text>
</comment>
<evidence type="ECO:0000256" key="3">
    <source>
        <dbReference type="ARBA" id="ARBA00023125"/>
    </source>
</evidence>
<organism evidence="6 7">
    <name type="scientific">Obesumbacterium proteus ATCC 12841</name>
    <dbReference type="NCBI Taxonomy" id="1354268"/>
    <lineage>
        <taxon>Bacteria</taxon>
        <taxon>Pseudomonadati</taxon>
        <taxon>Pseudomonadota</taxon>
        <taxon>Gammaproteobacteria</taxon>
        <taxon>Enterobacterales</taxon>
        <taxon>Hafniaceae</taxon>
        <taxon>Obesumbacterium</taxon>
    </lineage>
</organism>
<evidence type="ECO:0000256" key="4">
    <source>
        <dbReference type="ARBA" id="ARBA00023163"/>
    </source>
</evidence>